<evidence type="ECO:0000313" key="4">
    <source>
        <dbReference type="Proteomes" id="UP000009168"/>
    </source>
</evidence>
<organism evidence="3 4">
    <name type="scientific">Tetrahymena thermophila (strain SB210)</name>
    <dbReference type="NCBI Taxonomy" id="312017"/>
    <lineage>
        <taxon>Eukaryota</taxon>
        <taxon>Sar</taxon>
        <taxon>Alveolata</taxon>
        <taxon>Ciliophora</taxon>
        <taxon>Intramacronucleata</taxon>
        <taxon>Oligohymenophorea</taxon>
        <taxon>Hymenostomatida</taxon>
        <taxon>Tetrahymenina</taxon>
        <taxon>Tetrahymenidae</taxon>
        <taxon>Tetrahymena</taxon>
    </lineage>
</organism>
<dbReference type="AlphaFoldDB" id="Q237J7"/>
<keyword evidence="4" id="KW-1185">Reference proteome</keyword>
<keyword evidence="2" id="KW-0472">Membrane</keyword>
<dbReference type="KEGG" id="tet:TTHERM_00322880"/>
<reference evidence="4" key="1">
    <citation type="journal article" date="2006" name="PLoS Biol.">
        <title>Macronuclear genome sequence of the ciliate Tetrahymena thermophila, a model eukaryote.</title>
        <authorList>
            <person name="Eisen J.A."/>
            <person name="Coyne R.S."/>
            <person name="Wu M."/>
            <person name="Wu D."/>
            <person name="Thiagarajan M."/>
            <person name="Wortman J.R."/>
            <person name="Badger J.H."/>
            <person name="Ren Q."/>
            <person name="Amedeo P."/>
            <person name="Jones K.M."/>
            <person name="Tallon L.J."/>
            <person name="Delcher A.L."/>
            <person name="Salzberg S.L."/>
            <person name="Silva J.C."/>
            <person name="Haas B.J."/>
            <person name="Majoros W.H."/>
            <person name="Farzad M."/>
            <person name="Carlton J.M."/>
            <person name="Smith R.K. Jr."/>
            <person name="Garg J."/>
            <person name="Pearlman R.E."/>
            <person name="Karrer K.M."/>
            <person name="Sun L."/>
            <person name="Manning G."/>
            <person name="Elde N.C."/>
            <person name="Turkewitz A.P."/>
            <person name="Asai D.J."/>
            <person name="Wilkes D.E."/>
            <person name="Wang Y."/>
            <person name="Cai H."/>
            <person name="Collins K."/>
            <person name="Stewart B.A."/>
            <person name="Lee S.R."/>
            <person name="Wilamowska K."/>
            <person name="Weinberg Z."/>
            <person name="Ruzzo W.L."/>
            <person name="Wloga D."/>
            <person name="Gaertig J."/>
            <person name="Frankel J."/>
            <person name="Tsao C.-C."/>
            <person name="Gorovsky M.A."/>
            <person name="Keeling P.J."/>
            <person name="Waller R.F."/>
            <person name="Patron N.J."/>
            <person name="Cherry J.M."/>
            <person name="Stover N.A."/>
            <person name="Krieger C.J."/>
            <person name="del Toro C."/>
            <person name="Ryder H.F."/>
            <person name="Williamson S.C."/>
            <person name="Barbeau R.A."/>
            <person name="Hamilton E.P."/>
            <person name="Orias E."/>
        </authorList>
    </citation>
    <scope>NUCLEOTIDE SEQUENCE [LARGE SCALE GENOMIC DNA]</scope>
    <source>
        <strain evidence="4">SB210</strain>
    </source>
</reference>
<evidence type="ECO:0000256" key="1">
    <source>
        <dbReference type="SAM" id="MobiDB-lite"/>
    </source>
</evidence>
<dbReference type="InParanoid" id="Q237J7"/>
<evidence type="ECO:0000256" key="2">
    <source>
        <dbReference type="SAM" id="Phobius"/>
    </source>
</evidence>
<proteinExistence type="predicted"/>
<sequence length="693" mass="82810">MDQNFDGILSQFYQNNTILLLQGSPEIINSYLIQNLSIYSNQTIRQQYIQFKLSDKLDYDWQSQFTYDQVQFIWYKKNITNIKTIQDLYSQKYPNGLQVETEFQLSININDIYSFHPTLTLKIQAYFDENQKEELPQNCINSWICFDGQILSGFASLNQYDDQYKIYFLVTDGYELHDEILLLDFSIYSTKQILKISAIISGILFIILMCYIFRQNIQRIFFYNYYLHQTEYVHNSEDGKIYKKLFLRQFNWKMAHKIFVLLKESFRENELAKIVDFDGADDDNQDKFSTFYLNYINQIGDLNEEEFITDCISIIQKNQNLFHNLQLESLKKNNSELREALISIFFKYALYTDQNSFYVYTQIKNHFMIKSRGINWYKNLVNEKKILFQQNNQQKLQNYEESSSNTKGDNTQKSSEDTQQSRISYQDLQINNEELKKCLSELKQQEKHKFGLDYDIKIIQNAIKSDYFGFDYIFDLKTYRQCFGESLHINNQQIGEILCYKKELKNILDNDFKLNYQKSNKLSQIFDNLNLGYKRYPIVLSKIEDQKEVSEISYDIELDSITFKIDLENLSQGQYKIQLFNTQKYLIFQFSFLILFKCQISDYKKKIKMFTFSSSQNIFQQQNQRKNIKNLTLPKKTTNSKGSHKFGFQKGINLSLQSIIKRPNNLRRKEKNSTLKFEDDSFNNNNDYENVDF</sequence>
<dbReference type="HOGENOM" id="CLU_471369_0_0_1"/>
<name>Q237J7_TETTS</name>
<dbReference type="EMBL" id="GG662743">
    <property type="protein sequence ID" value="EAR92744.2"/>
    <property type="molecule type" value="Genomic_DNA"/>
</dbReference>
<dbReference type="Proteomes" id="UP000009168">
    <property type="component" value="Unassembled WGS sequence"/>
</dbReference>
<dbReference type="RefSeq" id="XP_001012989.2">
    <property type="nucleotide sequence ID" value="XM_001012989.2"/>
</dbReference>
<gene>
    <name evidence="3" type="ORF">TTHERM_00322880</name>
</gene>
<feature type="transmembrane region" description="Helical" evidence="2">
    <location>
        <begin position="193"/>
        <end position="213"/>
    </location>
</feature>
<keyword evidence="2 3" id="KW-0812">Transmembrane</keyword>
<dbReference type="GeneID" id="7829892"/>
<evidence type="ECO:0000313" key="3">
    <source>
        <dbReference type="EMBL" id="EAR92744.2"/>
    </source>
</evidence>
<keyword evidence="2" id="KW-1133">Transmembrane helix</keyword>
<protein>
    <submittedName>
        <fullName evidence="3">Transmembrane protein, putative</fullName>
    </submittedName>
</protein>
<feature type="compositionally biased region" description="Polar residues" evidence="1">
    <location>
        <begin position="399"/>
        <end position="421"/>
    </location>
</feature>
<accession>Q237J7</accession>
<feature type="region of interest" description="Disordered" evidence="1">
    <location>
        <begin position="398"/>
        <end position="421"/>
    </location>
</feature>